<feature type="repeat" description="TPR" evidence="3">
    <location>
        <begin position="267"/>
        <end position="300"/>
    </location>
</feature>
<sequence length="381" mass="42515">MSKKLQFNQCLHSQFKGTFYKSSVQRLGLLFASSAFLVLALPAIDLPGSKLLAQNVVSQDLDAAMFYQQGVTRYNRKDLQGAESAFRQALQRDSNIGLARNYLGNILMEQNRLDLAVQEYGEAVRLIPNFGEAYYNLGLALQKQEQKEAAITAYRQALVINPTMASAHYNLGLLLYEQELREEAIASYQRAINLDSSNVNAYLNLAIALQQEGQTEQAISNYRQVLKLDPKNTVAYNNLGSLLVIQGQPSEAIAVYQQAIRQNTKNALAYYNLGVTLYNQGNLKEANQAFKRARQEYGQQGNTEQTSKIDEMTQKISQYLAPKKPEVNQTTTPTPSGDVVLPPPEQATPVNPTNEPNTFQLQLPQPEQMPTEPTNSNSNQK</sequence>
<gene>
    <name evidence="5" type="ORF">H6G06_24465</name>
</gene>
<dbReference type="Pfam" id="PF13414">
    <property type="entry name" value="TPR_11"/>
    <property type="match status" value="3"/>
</dbReference>
<dbReference type="GO" id="GO:0046813">
    <property type="term" value="P:receptor-mediated virion attachment to host cell"/>
    <property type="evidence" value="ECO:0007669"/>
    <property type="project" value="TreeGrafter"/>
</dbReference>
<feature type="repeat" description="TPR" evidence="3">
    <location>
        <begin position="131"/>
        <end position="164"/>
    </location>
</feature>
<comment type="caution">
    <text evidence="5">The sequence shown here is derived from an EMBL/GenBank/DDBJ whole genome shotgun (WGS) entry which is preliminary data.</text>
</comment>
<dbReference type="InterPro" id="IPR050498">
    <property type="entry name" value="Ycf3"/>
</dbReference>
<evidence type="ECO:0000313" key="5">
    <source>
        <dbReference type="EMBL" id="MBD2296546.1"/>
    </source>
</evidence>
<dbReference type="Gene3D" id="1.25.40.10">
    <property type="entry name" value="Tetratricopeptide repeat domain"/>
    <property type="match status" value="3"/>
</dbReference>
<dbReference type="SUPFAM" id="SSF81901">
    <property type="entry name" value="HCP-like"/>
    <property type="match status" value="1"/>
</dbReference>
<organism evidence="5 6">
    <name type="scientific">Anabaena sphaerica FACHB-251</name>
    <dbReference type="NCBI Taxonomy" id="2692883"/>
    <lineage>
        <taxon>Bacteria</taxon>
        <taxon>Bacillati</taxon>
        <taxon>Cyanobacteriota</taxon>
        <taxon>Cyanophyceae</taxon>
        <taxon>Nostocales</taxon>
        <taxon>Nostocaceae</taxon>
        <taxon>Anabaena</taxon>
    </lineage>
</organism>
<dbReference type="PROSITE" id="PS50005">
    <property type="entry name" value="TPR"/>
    <property type="match status" value="6"/>
</dbReference>
<reference evidence="6" key="1">
    <citation type="journal article" date="2020" name="ISME J.">
        <title>Comparative genomics reveals insights into cyanobacterial evolution and habitat adaptation.</title>
        <authorList>
            <person name="Chen M.Y."/>
            <person name="Teng W.K."/>
            <person name="Zhao L."/>
            <person name="Hu C.X."/>
            <person name="Zhou Y.K."/>
            <person name="Han B.P."/>
            <person name="Song L.R."/>
            <person name="Shu W.S."/>
        </authorList>
    </citation>
    <scope>NUCLEOTIDE SEQUENCE [LARGE SCALE GENOMIC DNA]</scope>
    <source>
        <strain evidence="6">FACHB-251</strain>
    </source>
</reference>
<evidence type="ECO:0000313" key="6">
    <source>
        <dbReference type="Proteomes" id="UP000662185"/>
    </source>
</evidence>
<keyword evidence="6" id="KW-1185">Reference proteome</keyword>
<feature type="compositionally biased region" description="Polar residues" evidence="4">
    <location>
        <begin position="348"/>
        <end position="365"/>
    </location>
</feature>
<feature type="repeat" description="TPR" evidence="3">
    <location>
        <begin position="233"/>
        <end position="266"/>
    </location>
</feature>
<dbReference type="PANTHER" id="PTHR44858">
    <property type="entry name" value="TETRATRICOPEPTIDE REPEAT PROTEIN 6"/>
    <property type="match status" value="1"/>
</dbReference>
<accession>A0A926WN86</accession>
<protein>
    <submittedName>
        <fullName evidence="5">Tetratricopeptide repeat protein</fullName>
    </submittedName>
</protein>
<dbReference type="PANTHER" id="PTHR44858:SF1">
    <property type="entry name" value="UDP-N-ACETYLGLUCOSAMINE--PEPTIDE N-ACETYLGLUCOSAMINYLTRANSFERASE SPINDLY-RELATED"/>
    <property type="match status" value="1"/>
</dbReference>
<dbReference type="RefSeq" id="WP_190564667.1">
    <property type="nucleotide sequence ID" value="NZ_JACJQU010000025.1"/>
</dbReference>
<evidence type="ECO:0000256" key="4">
    <source>
        <dbReference type="SAM" id="MobiDB-lite"/>
    </source>
</evidence>
<dbReference type="SMART" id="SM00028">
    <property type="entry name" value="TPR"/>
    <property type="match status" value="7"/>
</dbReference>
<feature type="repeat" description="TPR" evidence="3">
    <location>
        <begin position="97"/>
        <end position="130"/>
    </location>
</feature>
<evidence type="ECO:0000256" key="1">
    <source>
        <dbReference type="ARBA" id="ARBA00022737"/>
    </source>
</evidence>
<keyword evidence="2 3" id="KW-0802">TPR repeat</keyword>
<dbReference type="GO" id="GO:0009279">
    <property type="term" value="C:cell outer membrane"/>
    <property type="evidence" value="ECO:0007669"/>
    <property type="project" value="TreeGrafter"/>
</dbReference>
<dbReference type="Proteomes" id="UP000662185">
    <property type="component" value="Unassembled WGS sequence"/>
</dbReference>
<dbReference type="AlphaFoldDB" id="A0A926WN86"/>
<dbReference type="EMBL" id="JACJQU010000025">
    <property type="protein sequence ID" value="MBD2296546.1"/>
    <property type="molecule type" value="Genomic_DNA"/>
</dbReference>
<evidence type="ECO:0000256" key="2">
    <source>
        <dbReference type="ARBA" id="ARBA00022803"/>
    </source>
</evidence>
<dbReference type="InterPro" id="IPR019734">
    <property type="entry name" value="TPR_rpt"/>
</dbReference>
<dbReference type="PROSITE" id="PS50293">
    <property type="entry name" value="TPR_REGION"/>
    <property type="match status" value="3"/>
</dbReference>
<dbReference type="InterPro" id="IPR011990">
    <property type="entry name" value="TPR-like_helical_dom_sf"/>
</dbReference>
<feature type="compositionally biased region" description="Polar residues" evidence="4">
    <location>
        <begin position="371"/>
        <end position="381"/>
    </location>
</feature>
<feature type="region of interest" description="Disordered" evidence="4">
    <location>
        <begin position="320"/>
        <end position="381"/>
    </location>
</feature>
<proteinExistence type="predicted"/>
<evidence type="ECO:0000256" key="3">
    <source>
        <dbReference type="PROSITE-ProRule" id="PRU00339"/>
    </source>
</evidence>
<name>A0A926WN86_9NOST</name>
<keyword evidence="1" id="KW-0677">Repeat</keyword>
<feature type="repeat" description="TPR" evidence="3">
    <location>
        <begin position="199"/>
        <end position="232"/>
    </location>
</feature>
<feature type="repeat" description="TPR" evidence="3">
    <location>
        <begin position="165"/>
        <end position="198"/>
    </location>
</feature>